<dbReference type="Proteomes" id="UP000886998">
    <property type="component" value="Unassembled WGS sequence"/>
</dbReference>
<organism evidence="1 2">
    <name type="scientific">Trichonephila inaurata madagascariensis</name>
    <dbReference type="NCBI Taxonomy" id="2747483"/>
    <lineage>
        <taxon>Eukaryota</taxon>
        <taxon>Metazoa</taxon>
        <taxon>Ecdysozoa</taxon>
        <taxon>Arthropoda</taxon>
        <taxon>Chelicerata</taxon>
        <taxon>Arachnida</taxon>
        <taxon>Araneae</taxon>
        <taxon>Araneomorphae</taxon>
        <taxon>Entelegynae</taxon>
        <taxon>Araneoidea</taxon>
        <taxon>Nephilidae</taxon>
        <taxon>Trichonephila</taxon>
        <taxon>Trichonephila inaurata</taxon>
    </lineage>
</organism>
<dbReference type="EMBL" id="BMAV01021597">
    <property type="protein sequence ID" value="GFY75757.1"/>
    <property type="molecule type" value="Genomic_DNA"/>
</dbReference>
<dbReference type="AlphaFoldDB" id="A0A8X7CT37"/>
<accession>A0A8X7CT37</accession>
<keyword evidence="2" id="KW-1185">Reference proteome</keyword>
<proteinExistence type="predicted"/>
<name>A0A8X7CT37_9ARAC</name>
<protein>
    <submittedName>
        <fullName evidence="1">Uncharacterized protein</fullName>
    </submittedName>
</protein>
<evidence type="ECO:0000313" key="1">
    <source>
        <dbReference type="EMBL" id="GFY75757.1"/>
    </source>
</evidence>
<comment type="caution">
    <text evidence="1">The sequence shown here is derived from an EMBL/GenBank/DDBJ whole genome shotgun (WGS) entry which is preliminary data.</text>
</comment>
<gene>
    <name evidence="1" type="ORF">TNIN_136481</name>
</gene>
<reference evidence="1" key="1">
    <citation type="submission" date="2020-08" db="EMBL/GenBank/DDBJ databases">
        <title>Multicomponent nature underlies the extraordinary mechanical properties of spider dragline silk.</title>
        <authorList>
            <person name="Kono N."/>
            <person name="Nakamura H."/>
            <person name="Mori M."/>
            <person name="Yoshida Y."/>
            <person name="Ohtoshi R."/>
            <person name="Malay A.D."/>
            <person name="Moran D.A.P."/>
            <person name="Tomita M."/>
            <person name="Numata K."/>
            <person name="Arakawa K."/>
        </authorList>
    </citation>
    <scope>NUCLEOTIDE SEQUENCE</scope>
</reference>
<evidence type="ECO:0000313" key="2">
    <source>
        <dbReference type="Proteomes" id="UP000886998"/>
    </source>
</evidence>
<sequence length="94" mass="10890">MIRAIYIKAWRKSPKLTHQFIPVLNRLRGSSQYPRRYQLNWNCLSGNQNFLYPSIRIFLSFKTSNGYPASSQSEMGWVRQALGIPVLIGVEDLT</sequence>